<dbReference type="InterPro" id="IPR010982">
    <property type="entry name" value="Lambda_DNA-bd_dom_sf"/>
</dbReference>
<keyword evidence="7" id="KW-1185">Reference proteome</keyword>
<dbReference type="AlphaFoldDB" id="A0A4Q0SZ33"/>
<dbReference type="Gene3D" id="1.10.260.40">
    <property type="entry name" value="lambda repressor-like DNA-binding domains"/>
    <property type="match status" value="1"/>
</dbReference>
<dbReference type="CDD" id="cd01392">
    <property type="entry name" value="HTH_LacI"/>
    <property type="match status" value="1"/>
</dbReference>
<protein>
    <submittedName>
        <fullName evidence="6">Ribose operon repressor</fullName>
    </submittedName>
</protein>
<feature type="domain" description="HTH lacI-type" evidence="5">
    <location>
        <begin position="31"/>
        <end position="87"/>
    </location>
</feature>
<sequence>MAKTPPSHASLKTGSPETGETTTPSGGALRPNLKMLAAHLGLSPSTISLVLNNVPGRSIPEATRERVRAAAREFNYQPSLIARKLQGKRVNTIGIMLPELGEGYHSQVISGAGELLIREGYFYFTVHHRHRSELVRAYPELLEARGVEGILAIDTHLEESPMLPTVLVAGRSELPGVSNVILDSALGARLALGHLYDLGHRDIVYMRGQPFSADTEVRWAATLAVAETLGLSVDEERVIRLEQDSHSPEIGYPGIKKILEAGTRFTAVVCFNDVSAMGVIRALSDAGLRIPEDVSVIGYDDVQSAAYHVPSLTTIRQPLQKMGEIAAQTLLAKLAGMPTEDLMQVEPELIARESTGPVSEVVGGGGRKARRRALR</sequence>
<dbReference type="RefSeq" id="WP_241655081.1">
    <property type="nucleotide sequence ID" value="NZ_RDSM01000004.1"/>
</dbReference>
<gene>
    <name evidence="6" type="ORF">GRAN_4622</name>
</gene>
<dbReference type="PANTHER" id="PTHR30146:SF155">
    <property type="entry name" value="ALANINE RACEMASE"/>
    <property type="match status" value="1"/>
</dbReference>
<evidence type="ECO:0000256" key="1">
    <source>
        <dbReference type="ARBA" id="ARBA00023015"/>
    </source>
</evidence>
<evidence type="ECO:0000256" key="3">
    <source>
        <dbReference type="ARBA" id="ARBA00023163"/>
    </source>
</evidence>
<evidence type="ECO:0000256" key="4">
    <source>
        <dbReference type="SAM" id="MobiDB-lite"/>
    </source>
</evidence>
<dbReference type="InterPro" id="IPR046335">
    <property type="entry name" value="LacI/GalR-like_sensor"/>
</dbReference>
<dbReference type="PROSITE" id="PS50932">
    <property type="entry name" value="HTH_LACI_2"/>
    <property type="match status" value="1"/>
</dbReference>
<feature type="region of interest" description="Disordered" evidence="4">
    <location>
        <begin position="356"/>
        <end position="375"/>
    </location>
</feature>
<dbReference type="Pfam" id="PF00356">
    <property type="entry name" value="LacI"/>
    <property type="match status" value="1"/>
</dbReference>
<reference evidence="7" key="2">
    <citation type="submission" date="2019-02" db="EMBL/GenBank/DDBJ databases">
        <title>Granulicella sibirica sp. nov., a psychrotolerant acidobacterium isolated from an organic soil layer in forested tundra, West Siberia.</title>
        <authorList>
            <person name="Oshkin I.Y."/>
            <person name="Kulichevskaya I.S."/>
            <person name="Rijpstra W.I.C."/>
            <person name="Sinninghe Damste J.S."/>
            <person name="Rakitin A.L."/>
            <person name="Ravin N.V."/>
            <person name="Dedysh S.N."/>
        </authorList>
    </citation>
    <scope>NUCLEOTIDE SEQUENCE [LARGE SCALE GENOMIC DNA]</scope>
    <source>
        <strain evidence="7">AF10</strain>
    </source>
</reference>
<dbReference type="Pfam" id="PF13377">
    <property type="entry name" value="Peripla_BP_3"/>
    <property type="match status" value="1"/>
</dbReference>
<evidence type="ECO:0000313" key="7">
    <source>
        <dbReference type="Proteomes" id="UP000289437"/>
    </source>
</evidence>
<organism evidence="6 7">
    <name type="scientific">Granulicella sibirica</name>
    <dbReference type="NCBI Taxonomy" id="2479048"/>
    <lineage>
        <taxon>Bacteria</taxon>
        <taxon>Pseudomonadati</taxon>
        <taxon>Acidobacteriota</taxon>
        <taxon>Terriglobia</taxon>
        <taxon>Terriglobales</taxon>
        <taxon>Acidobacteriaceae</taxon>
        <taxon>Granulicella</taxon>
    </lineage>
</organism>
<comment type="caution">
    <text evidence="6">The sequence shown here is derived from an EMBL/GenBank/DDBJ whole genome shotgun (WGS) entry which is preliminary data.</text>
</comment>
<feature type="region of interest" description="Disordered" evidence="4">
    <location>
        <begin position="1"/>
        <end position="30"/>
    </location>
</feature>
<dbReference type="Proteomes" id="UP000289437">
    <property type="component" value="Unassembled WGS sequence"/>
</dbReference>
<dbReference type="InterPro" id="IPR028082">
    <property type="entry name" value="Peripla_BP_I"/>
</dbReference>
<dbReference type="GO" id="GO:0000976">
    <property type="term" value="F:transcription cis-regulatory region binding"/>
    <property type="evidence" value="ECO:0007669"/>
    <property type="project" value="TreeGrafter"/>
</dbReference>
<feature type="compositionally biased region" description="Low complexity" evidence="4">
    <location>
        <begin position="13"/>
        <end position="27"/>
    </location>
</feature>
<evidence type="ECO:0000256" key="2">
    <source>
        <dbReference type="ARBA" id="ARBA00023125"/>
    </source>
</evidence>
<dbReference type="GO" id="GO:0003700">
    <property type="term" value="F:DNA-binding transcription factor activity"/>
    <property type="evidence" value="ECO:0007669"/>
    <property type="project" value="TreeGrafter"/>
</dbReference>
<dbReference type="Gene3D" id="3.40.50.2300">
    <property type="match status" value="2"/>
</dbReference>
<evidence type="ECO:0000259" key="5">
    <source>
        <dbReference type="PROSITE" id="PS50932"/>
    </source>
</evidence>
<dbReference type="SMART" id="SM00354">
    <property type="entry name" value="HTH_LACI"/>
    <property type="match status" value="1"/>
</dbReference>
<proteinExistence type="predicted"/>
<evidence type="ECO:0000313" key="6">
    <source>
        <dbReference type="EMBL" id="RXH54326.1"/>
    </source>
</evidence>
<dbReference type="EMBL" id="RDSM01000004">
    <property type="protein sequence ID" value="RXH54326.1"/>
    <property type="molecule type" value="Genomic_DNA"/>
</dbReference>
<dbReference type="CDD" id="cd06267">
    <property type="entry name" value="PBP1_LacI_sugar_binding-like"/>
    <property type="match status" value="1"/>
</dbReference>
<reference evidence="6 7" key="1">
    <citation type="submission" date="2018-11" db="EMBL/GenBank/DDBJ databases">
        <authorList>
            <person name="Mardanov A.V."/>
            <person name="Ravin N.V."/>
            <person name="Dedysh S.N."/>
        </authorList>
    </citation>
    <scope>NUCLEOTIDE SEQUENCE [LARGE SCALE GENOMIC DNA]</scope>
    <source>
        <strain evidence="6 7">AF10</strain>
    </source>
</reference>
<dbReference type="SUPFAM" id="SSF53822">
    <property type="entry name" value="Periplasmic binding protein-like I"/>
    <property type="match status" value="1"/>
</dbReference>
<keyword evidence="2" id="KW-0238">DNA-binding</keyword>
<name>A0A4Q0SZ33_9BACT</name>
<dbReference type="SUPFAM" id="SSF47413">
    <property type="entry name" value="lambda repressor-like DNA-binding domains"/>
    <property type="match status" value="1"/>
</dbReference>
<dbReference type="PANTHER" id="PTHR30146">
    <property type="entry name" value="LACI-RELATED TRANSCRIPTIONAL REPRESSOR"/>
    <property type="match status" value="1"/>
</dbReference>
<keyword evidence="1" id="KW-0805">Transcription regulation</keyword>
<keyword evidence="3" id="KW-0804">Transcription</keyword>
<accession>A0A4Q0SZ33</accession>
<dbReference type="InterPro" id="IPR000843">
    <property type="entry name" value="HTH_LacI"/>
</dbReference>